<reference evidence="8 9" key="1">
    <citation type="submission" date="2020-10" db="EMBL/GenBank/DDBJ databases">
        <title>Connecting structure to function with the recovery of over 1000 high-quality activated sludge metagenome-assembled genomes encoding full-length rRNA genes using long-read sequencing.</title>
        <authorList>
            <person name="Singleton C.M."/>
            <person name="Petriglieri F."/>
            <person name="Kristensen J.M."/>
            <person name="Kirkegaard R.H."/>
            <person name="Michaelsen T.Y."/>
            <person name="Andersen M.H."/>
            <person name="Karst S.M."/>
            <person name="Dueholm M.S."/>
            <person name="Nielsen P.H."/>
            <person name="Albertsen M."/>
        </authorList>
    </citation>
    <scope>NUCLEOTIDE SEQUENCE [LARGE SCALE GENOMIC DNA]</scope>
    <source>
        <strain evidence="8">OdNE_18-Q3-R46-58_MAXAC.008</strain>
    </source>
</reference>
<dbReference type="SUPFAM" id="SSF52242">
    <property type="entry name" value="Cobalamin (vitamin B12)-binding domain"/>
    <property type="match status" value="1"/>
</dbReference>
<evidence type="ECO:0000256" key="1">
    <source>
        <dbReference type="ARBA" id="ARBA00001966"/>
    </source>
</evidence>
<accession>A0A936F305</accession>
<dbReference type="Gene3D" id="3.80.30.20">
    <property type="entry name" value="tm_1862 like domain"/>
    <property type="match status" value="1"/>
</dbReference>
<keyword evidence="2" id="KW-0949">S-adenosyl-L-methionine</keyword>
<dbReference type="PROSITE" id="PS51332">
    <property type="entry name" value="B12_BINDING"/>
    <property type="match status" value="1"/>
</dbReference>
<name>A0A936F305_9BACT</name>
<dbReference type="Pfam" id="PF04055">
    <property type="entry name" value="Radical_SAM"/>
    <property type="match status" value="1"/>
</dbReference>
<evidence type="ECO:0000256" key="4">
    <source>
        <dbReference type="ARBA" id="ARBA00023004"/>
    </source>
</evidence>
<dbReference type="InterPro" id="IPR036724">
    <property type="entry name" value="Cobalamin-bd_sf"/>
</dbReference>
<dbReference type="SFLD" id="SFLDG01082">
    <property type="entry name" value="B12-binding_domain_containing"/>
    <property type="match status" value="1"/>
</dbReference>
<evidence type="ECO:0000313" key="8">
    <source>
        <dbReference type="EMBL" id="MBK8572880.1"/>
    </source>
</evidence>
<dbReference type="InterPro" id="IPR051198">
    <property type="entry name" value="BchE-like"/>
</dbReference>
<dbReference type="GO" id="GO:0005829">
    <property type="term" value="C:cytosol"/>
    <property type="evidence" value="ECO:0007669"/>
    <property type="project" value="TreeGrafter"/>
</dbReference>
<dbReference type="InterPro" id="IPR034466">
    <property type="entry name" value="Methyltransferase_Class_B"/>
</dbReference>
<dbReference type="SUPFAM" id="SSF102114">
    <property type="entry name" value="Radical SAM enzymes"/>
    <property type="match status" value="1"/>
</dbReference>
<protein>
    <submittedName>
        <fullName evidence="8">Radical SAM protein</fullName>
    </submittedName>
</protein>
<comment type="caution">
    <text evidence="8">The sequence shown here is derived from an EMBL/GenBank/DDBJ whole genome shotgun (WGS) entry which is preliminary data.</text>
</comment>
<dbReference type="InterPro" id="IPR006638">
    <property type="entry name" value="Elp3/MiaA/NifB-like_rSAM"/>
</dbReference>
<evidence type="ECO:0000313" key="9">
    <source>
        <dbReference type="Proteomes" id="UP000709959"/>
    </source>
</evidence>
<dbReference type="GO" id="GO:0051539">
    <property type="term" value="F:4 iron, 4 sulfur cluster binding"/>
    <property type="evidence" value="ECO:0007669"/>
    <property type="project" value="UniProtKB-KW"/>
</dbReference>
<gene>
    <name evidence="8" type="ORF">IPN91_09590</name>
</gene>
<evidence type="ECO:0000259" key="6">
    <source>
        <dbReference type="PROSITE" id="PS51332"/>
    </source>
</evidence>
<dbReference type="InterPro" id="IPR023404">
    <property type="entry name" value="rSAM_horseshoe"/>
</dbReference>
<dbReference type="GO" id="GO:0046872">
    <property type="term" value="F:metal ion binding"/>
    <property type="evidence" value="ECO:0007669"/>
    <property type="project" value="UniProtKB-KW"/>
</dbReference>
<dbReference type="AlphaFoldDB" id="A0A936F305"/>
<feature type="domain" description="Radical SAM core" evidence="7">
    <location>
        <begin position="166"/>
        <end position="396"/>
    </location>
</feature>
<evidence type="ECO:0000256" key="5">
    <source>
        <dbReference type="ARBA" id="ARBA00023014"/>
    </source>
</evidence>
<dbReference type="CDD" id="cd01335">
    <property type="entry name" value="Radical_SAM"/>
    <property type="match status" value="1"/>
</dbReference>
<evidence type="ECO:0000256" key="2">
    <source>
        <dbReference type="ARBA" id="ARBA00022691"/>
    </source>
</evidence>
<dbReference type="SFLD" id="SFLDS00029">
    <property type="entry name" value="Radical_SAM"/>
    <property type="match status" value="1"/>
</dbReference>
<dbReference type="GO" id="GO:0031419">
    <property type="term" value="F:cobalamin binding"/>
    <property type="evidence" value="ECO:0007669"/>
    <property type="project" value="InterPro"/>
</dbReference>
<keyword evidence="3" id="KW-0479">Metal-binding</keyword>
<evidence type="ECO:0000256" key="3">
    <source>
        <dbReference type="ARBA" id="ARBA00022723"/>
    </source>
</evidence>
<dbReference type="Pfam" id="PF02310">
    <property type="entry name" value="B12-binding"/>
    <property type="match status" value="1"/>
</dbReference>
<organism evidence="8 9">
    <name type="scientific">Candidatus Geothrix odensensis</name>
    <dbReference type="NCBI Taxonomy" id="2954440"/>
    <lineage>
        <taxon>Bacteria</taxon>
        <taxon>Pseudomonadati</taxon>
        <taxon>Acidobacteriota</taxon>
        <taxon>Holophagae</taxon>
        <taxon>Holophagales</taxon>
        <taxon>Holophagaceae</taxon>
        <taxon>Geothrix</taxon>
    </lineage>
</organism>
<keyword evidence="5" id="KW-0411">Iron-sulfur</keyword>
<keyword evidence="4" id="KW-0408">Iron</keyword>
<dbReference type="InterPro" id="IPR006158">
    <property type="entry name" value="Cobalamin-bd"/>
</dbReference>
<dbReference type="EMBL" id="JADKCH010000009">
    <property type="protein sequence ID" value="MBK8572880.1"/>
    <property type="molecule type" value="Genomic_DNA"/>
</dbReference>
<dbReference type="PANTHER" id="PTHR43409:SF16">
    <property type="entry name" value="SLR0320 PROTEIN"/>
    <property type="match status" value="1"/>
</dbReference>
<feature type="domain" description="B12-binding" evidence="6">
    <location>
        <begin position="1"/>
        <end position="138"/>
    </location>
</feature>
<dbReference type="PANTHER" id="PTHR43409">
    <property type="entry name" value="ANAEROBIC MAGNESIUM-PROTOPORPHYRIN IX MONOMETHYL ESTER CYCLASE-RELATED"/>
    <property type="match status" value="1"/>
</dbReference>
<proteinExistence type="predicted"/>
<dbReference type="Gene3D" id="3.40.50.280">
    <property type="entry name" value="Cobalamin-binding domain"/>
    <property type="match status" value="1"/>
</dbReference>
<dbReference type="SFLD" id="SFLDG01123">
    <property type="entry name" value="methyltransferase_(Class_B)"/>
    <property type="match status" value="1"/>
</dbReference>
<sequence>MKLALVAIHIEPSPRALPLGPAMLASVLRGAFGASIETRVVDAFVAEPAAACAARILAGDPDLVGFSMYVWNRGQTLAIAALLKAARPGIILFAGGAEATADAAGVLADPAMDFVLPGEGEELIVEAMRRLLQGDPPGTLAGWARPRPVKDLTDLPSPYLDGTLRPGDYGGALWELSRGCPFTCDFCFEARGTAGTRRIPLARVEAELELFAAQGIREVFVLDPTFNYHKVQAKQVLRLIADRAPGTHFFFEVRSEFLDREMAGLFAAIHCTLQIGLQSAHDDVLRNISRSFDPEDFEAKILLLHQAGVPYGFDLIYGLPGDTLEGFRESVDFAMGLVPNHLDVFRLSVLPGTRLAETAAGLQLRHEAHHPYRVLGSPTFSATDLEQAGRIARGCDALYNQGRAVPWFGMLLEPLDLRPAEVFEAFGTWLETHPEGTPIETRRGFFRSLFEARGDRLLGELAVDVIACFGHADEAMEASGGDRSSASGPIAFRHDPRVLMTEIEAGATGLEELAFSVPASPCAVEFSVVEGELVLRVV</sequence>
<comment type="cofactor">
    <cofactor evidence="1">
        <name>[4Fe-4S] cluster</name>
        <dbReference type="ChEBI" id="CHEBI:49883"/>
    </cofactor>
</comment>
<dbReference type="Proteomes" id="UP000709959">
    <property type="component" value="Unassembled WGS sequence"/>
</dbReference>
<dbReference type="InterPro" id="IPR058240">
    <property type="entry name" value="rSAM_sf"/>
</dbReference>
<dbReference type="InterPro" id="IPR007197">
    <property type="entry name" value="rSAM"/>
</dbReference>
<evidence type="ECO:0000259" key="7">
    <source>
        <dbReference type="PROSITE" id="PS51918"/>
    </source>
</evidence>
<dbReference type="PROSITE" id="PS51918">
    <property type="entry name" value="RADICAL_SAM"/>
    <property type="match status" value="1"/>
</dbReference>
<dbReference type="SMART" id="SM00729">
    <property type="entry name" value="Elp3"/>
    <property type="match status" value="1"/>
</dbReference>
<dbReference type="GO" id="GO:0003824">
    <property type="term" value="F:catalytic activity"/>
    <property type="evidence" value="ECO:0007669"/>
    <property type="project" value="InterPro"/>
</dbReference>